<evidence type="ECO:0000313" key="6">
    <source>
        <dbReference type="EMBL" id="KAJ3259169.1"/>
    </source>
</evidence>
<evidence type="ECO:0000256" key="1">
    <source>
        <dbReference type="ARBA" id="ARBA00004141"/>
    </source>
</evidence>
<comment type="subcellular location">
    <subcellularLocation>
        <location evidence="1">Membrane</location>
        <topology evidence="1">Multi-pass membrane protein</topology>
    </subcellularLocation>
</comment>
<feature type="transmembrane region" description="Helical" evidence="5">
    <location>
        <begin position="148"/>
        <end position="173"/>
    </location>
</feature>
<comment type="caution">
    <text evidence="7">The sequence shown here is derived from an EMBL/GenBank/DDBJ whole genome shotgun (WGS) entry which is preliminary data.</text>
</comment>
<feature type="transmembrane region" description="Helical" evidence="5">
    <location>
        <begin position="185"/>
        <end position="205"/>
    </location>
</feature>
<reference evidence="7" key="1">
    <citation type="submission" date="2020-05" db="EMBL/GenBank/DDBJ databases">
        <title>Phylogenomic resolution of chytrid fungi.</title>
        <authorList>
            <person name="Stajich J.E."/>
            <person name="Amses K."/>
            <person name="Simmons R."/>
            <person name="Seto K."/>
            <person name="Myers J."/>
            <person name="Bonds A."/>
            <person name="Quandt C.A."/>
            <person name="Barry K."/>
            <person name="Liu P."/>
            <person name="Grigoriev I."/>
            <person name="Longcore J.E."/>
            <person name="James T.Y."/>
        </authorList>
    </citation>
    <scope>NUCLEOTIDE SEQUENCE</scope>
    <source>
        <strain evidence="7">PLAUS21</strain>
    </source>
</reference>
<feature type="transmembrane region" description="Helical" evidence="5">
    <location>
        <begin position="240"/>
        <end position="259"/>
    </location>
</feature>
<sequence>MLSQCIEANVRPYYESPAWLAGLVITALLTLTSTILSIWLISQHFTHYSNAVLQRPITRILLMVPIYSICSLISYISIRNAVYINVIRDAYEGFVVYNFFSLFLEYLGPNQQVRLLKLSQKVPHTMPPPACCFMYDPRNVHFIGYCKLGVFQFVVVRLCTTVASLIMELFGVFCHGSMSMSHGNFYTTVANGLSMGLAMFTLIAYYLPTKSFWLGLFVSILVNSGFIYETKYWTIPEFSIFFQSFIVAIEMVIASIWHLKAFSIQKFVDGPFAPFSVAFWDSFIWLDLIHDFKTTIHYFATYRHIDQSDTRGEFNESSPLVDRN</sequence>
<dbReference type="AlphaFoldDB" id="A0AAD5Y9E8"/>
<dbReference type="InterPro" id="IPR005178">
    <property type="entry name" value="Ostalpha/TMEM184C"/>
</dbReference>
<evidence type="ECO:0000313" key="8">
    <source>
        <dbReference type="Proteomes" id="UP001210925"/>
    </source>
</evidence>
<proteinExistence type="predicted"/>
<gene>
    <name evidence="6" type="ORF">HK103_002816</name>
    <name evidence="7" type="ORF">HK103_002836</name>
</gene>
<accession>A0AAD5Y9E8</accession>
<keyword evidence="3 5" id="KW-1133">Transmembrane helix</keyword>
<evidence type="ECO:0000256" key="2">
    <source>
        <dbReference type="ARBA" id="ARBA00022692"/>
    </source>
</evidence>
<dbReference type="GO" id="GO:0016020">
    <property type="term" value="C:membrane"/>
    <property type="evidence" value="ECO:0007669"/>
    <property type="project" value="UniProtKB-SubCell"/>
</dbReference>
<dbReference type="SMART" id="SM01417">
    <property type="entry name" value="Solute_trans_a"/>
    <property type="match status" value="1"/>
</dbReference>
<name>A0AAD5Y9E8_9FUNG</name>
<keyword evidence="8" id="KW-1185">Reference proteome</keyword>
<feature type="transmembrane region" description="Helical" evidence="5">
    <location>
        <begin position="18"/>
        <end position="40"/>
    </location>
</feature>
<keyword evidence="2 5" id="KW-0812">Transmembrane</keyword>
<dbReference type="Proteomes" id="UP001210925">
    <property type="component" value="Unassembled WGS sequence"/>
</dbReference>
<evidence type="ECO:0000256" key="4">
    <source>
        <dbReference type="ARBA" id="ARBA00023136"/>
    </source>
</evidence>
<feature type="transmembrane region" description="Helical" evidence="5">
    <location>
        <begin position="212"/>
        <end position="228"/>
    </location>
</feature>
<dbReference type="EMBL" id="JADGKB010000020">
    <property type="protein sequence ID" value="KAJ3259169.1"/>
    <property type="molecule type" value="Genomic_DNA"/>
</dbReference>
<evidence type="ECO:0000313" key="7">
    <source>
        <dbReference type="EMBL" id="KAJ3259189.1"/>
    </source>
</evidence>
<feature type="transmembrane region" description="Helical" evidence="5">
    <location>
        <begin position="60"/>
        <end position="78"/>
    </location>
</feature>
<dbReference type="Pfam" id="PF03619">
    <property type="entry name" value="Solute_trans_a"/>
    <property type="match status" value="2"/>
</dbReference>
<keyword evidence="4 5" id="KW-0472">Membrane</keyword>
<organism evidence="7 8">
    <name type="scientific">Boothiomyces macroporosus</name>
    <dbReference type="NCBI Taxonomy" id="261099"/>
    <lineage>
        <taxon>Eukaryota</taxon>
        <taxon>Fungi</taxon>
        <taxon>Fungi incertae sedis</taxon>
        <taxon>Chytridiomycota</taxon>
        <taxon>Chytridiomycota incertae sedis</taxon>
        <taxon>Chytridiomycetes</taxon>
        <taxon>Rhizophydiales</taxon>
        <taxon>Terramycetaceae</taxon>
        <taxon>Boothiomyces</taxon>
    </lineage>
</organism>
<evidence type="ECO:0000256" key="3">
    <source>
        <dbReference type="ARBA" id="ARBA00022989"/>
    </source>
</evidence>
<dbReference type="PANTHER" id="PTHR23423">
    <property type="entry name" value="ORGANIC SOLUTE TRANSPORTER-RELATED"/>
    <property type="match status" value="1"/>
</dbReference>
<dbReference type="EMBL" id="JADGKB010000020">
    <property type="protein sequence ID" value="KAJ3259189.1"/>
    <property type="molecule type" value="Genomic_DNA"/>
</dbReference>
<protein>
    <submittedName>
        <fullName evidence="7">Uncharacterized protein</fullName>
    </submittedName>
</protein>
<evidence type="ECO:0000256" key="5">
    <source>
        <dbReference type="SAM" id="Phobius"/>
    </source>
</evidence>